<organism evidence="2 3">
    <name type="scientific">Amanita muscaria (strain Koide BX008)</name>
    <dbReference type="NCBI Taxonomy" id="946122"/>
    <lineage>
        <taxon>Eukaryota</taxon>
        <taxon>Fungi</taxon>
        <taxon>Dikarya</taxon>
        <taxon>Basidiomycota</taxon>
        <taxon>Agaricomycotina</taxon>
        <taxon>Agaricomycetes</taxon>
        <taxon>Agaricomycetidae</taxon>
        <taxon>Agaricales</taxon>
        <taxon>Pluteineae</taxon>
        <taxon>Amanitaceae</taxon>
        <taxon>Amanita</taxon>
    </lineage>
</organism>
<feature type="non-terminal residue" evidence="2">
    <location>
        <position position="1"/>
    </location>
</feature>
<dbReference type="HOGENOM" id="CLU_879891_0_0_1"/>
<evidence type="ECO:0000313" key="3">
    <source>
        <dbReference type="Proteomes" id="UP000054549"/>
    </source>
</evidence>
<name>A0A0C2WJM9_AMAMK</name>
<evidence type="ECO:0000256" key="1">
    <source>
        <dbReference type="SAM" id="MobiDB-lite"/>
    </source>
</evidence>
<dbReference type="AlphaFoldDB" id="A0A0C2WJM9"/>
<gene>
    <name evidence="2" type="ORF">M378DRAFT_1057222</name>
</gene>
<accession>A0A0C2WJM9</accession>
<dbReference type="EMBL" id="KN818280">
    <property type="protein sequence ID" value="KIL61757.1"/>
    <property type="molecule type" value="Genomic_DNA"/>
</dbReference>
<reference evidence="2 3" key="1">
    <citation type="submission" date="2014-04" db="EMBL/GenBank/DDBJ databases">
        <title>Evolutionary Origins and Diversification of the Mycorrhizal Mutualists.</title>
        <authorList>
            <consortium name="DOE Joint Genome Institute"/>
            <consortium name="Mycorrhizal Genomics Consortium"/>
            <person name="Kohler A."/>
            <person name="Kuo A."/>
            <person name="Nagy L.G."/>
            <person name="Floudas D."/>
            <person name="Copeland A."/>
            <person name="Barry K.W."/>
            <person name="Cichocki N."/>
            <person name="Veneault-Fourrey C."/>
            <person name="LaButti K."/>
            <person name="Lindquist E.A."/>
            <person name="Lipzen A."/>
            <person name="Lundell T."/>
            <person name="Morin E."/>
            <person name="Murat C."/>
            <person name="Riley R."/>
            <person name="Ohm R."/>
            <person name="Sun H."/>
            <person name="Tunlid A."/>
            <person name="Henrissat B."/>
            <person name="Grigoriev I.V."/>
            <person name="Hibbett D.S."/>
            <person name="Martin F."/>
        </authorList>
    </citation>
    <scope>NUCLEOTIDE SEQUENCE [LARGE SCALE GENOMIC DNA]</scope>
    <source>
        <strain evidence="2 3">Koide BX008</strain>
    </source>
</reference>
<protein>
    <submittedName>
        <fullName evidence="2">Uncharacterized protein</fullName>
    </submittedName>
</protein>
<feature type="compositionally biased region" description="Pro residues" evidence="1">
    <location>
        <begin position="83"/>
        <end position="95"/>
    </location>
</feature>
<feature type="compositionally biased region" description="Low complexity" evidence="1">
    <location>
        <begin position="20"/>
        <end position="40"/>
    </location>
</feature>
<feature type="region of interest" description="Disordered" evidence="1">
    <location>
        <begin position="128"/>
        <end position="151"/>
    </location>
</feature>
<evidence type="ECO:0000313" key="2">
    <source>
        <dbReference type="EMBL" id="KIL61757.1"/>
    </source>
</evidence>
<keyword evidence="3" id="KW-1185">Reference proteome</keyword>
<feature type="compositionally biased region" description="Gly residues" evidence="1">
    <location>
        <begin position="236"/>
        <end position="249"/>
    </location>
</feature>
<feature type="compositionally biased region" description="Polar residues" evidence="1">
    <location>
        <begin position="69"/>
        <end position="80"/>
    </location>
</feature>
<dbReference type="InParanoid" id="A0A0C2WJM9"/>
<feature type="compositionally biased region" description="Low complexity" evidence="1">
    <location>
        <begin position="1"/>
        <end position="10"/>
    </location>
</feature>
<feature type="region of interest" description="Disordered" evidence="1">
    <location>
        <begin position="1"/>
        <end position="104"/>
    </location>
</feature>
<proteinExistence type="predicted"/>
<sequence length="347" mass="37274">LLNPQQTPTPLGQPPPQPAQPGHSAFCAAAQHSQQSHFQAPTPPAHNPHRILPQSLPPPPSEQSAIYANYSQGLGHQQRQYDVPPPVAQPSPQPVEPNYNSYQPTAGYALQQPVASPQPPLYYICPQPQRQHQQQRFYRTPSPQDIRPAKRQRFDDPNLNRQAYHHPPLPPQQVPPLPAQIAGVYRGQSQRSGYGDGYGCLNNLQPSANTGGRGARGESMSSEIADRNPGGSYMDAGGGGRRGQSGGGVHAHWSRGNFGEAASMQAEGRNAIPTSAEPATDTVPIATQFQGAQGFSISGTMLTNIGTNTGVHNATTVNNYGGTHGVSLSVLHRLIDLTELNFKAWKT</sequence>
<feature type="region of interest" description="Disordered" evidence="1">
    <location>
        <begin position="209"/>
        <end position="249"/>
    </location>
</feature>
<dbReference type="Proteomes" id="UP000054549">
    <property type="component" value="Unassembled WGS sequence"/>
</dbReference>